<reference evidence="8" key="1">
    <citation type="submission" date="2021-09" db="EMBL/GenBank/DDBJ databases">
        <title>Fulvivirga sp. isolated from coastal sediment.</title>
        <authorList>
            <person name="Yu H."/>
        </authorList>
    </citation>
    <scope>NUCLEOTIDE SEQUENCE</scope>
    <source>
        <strain evidence="8">1062</strain>
    </source>
</reference>
<evidence type="ECO:0000256" key="5">
    <source>
        <dbReference type="ARBA" id="ARBA00020555"/>
    </source>
</evidence>
<dbReference type="InterPro" id="IPR032466">
    <property type="entry name" value="Metal_Hydrolase"/>
</dbReference>
<accession>A0A9X1HY68</accession>
<dbReference type="Gene3D" id="1.10.2020.10">
    <property type="entry name" value="uronate isomerase, domain 2, chain A"/>
    <property type="match status" value="1"/>
</dbReference>
<proteinExistence type="inferred from homology"/>
<evidence type="ECO:0000256" key="1">
    <source>
        <dbReference type="ARBA" id="ARBA00001165"/>
    </source>
</evidence>
<keyword evidence="6 7" id="KW-0413">Isomerase</keyword>
<dbReference type="SUPFAM" id="SSF51556">
    <property type="entry name" value="Metallo-dependent hydrolases"/>
    <property type="match status" value="1"/>
</dbReference>
<organism evidence="8 9">
    <name type="scientific">Fulvivirga sedimenti</name>
    <dbReference type="NCBI Taxonomy" id="2879465"/>
    <lineage>
        <taxon>Bacteria</taxon>
        <taxon>Pseudomonadati</taxon>
        <taxon>Bacteroidota</taxon>
        <taxon>Cytophagia</taxon>
        <taxon>Cytophagales</taxon>
        <taxon>Fulvivirgaceae</taxon>
        <taxon>Fulvivirga</taxon>
    </lineage>
</organism>
<evidence type="ECO:0000313" key="9">
    <source>
        <dbReference type="Proteomes" id="UP001139409"/>
    </source>
</evidence>
<comment type="pathway">
    <text evidence="2 7">Carbohydrate metabolism; pentose and glucuronate interconversion.</text>
</comment>
<sequence length="468" mass="53956">MKEFLDKNFLLDSKTAEMLFHTFAEEMPIIDYHNHLSPKDIAEDKQFKNLTEAWLEGDHYKWRAMRANGIDEKFITGDAPPGDKFLKWAETVPNTLRNPLYHWTHLELRRYFGIHTLLNEKTASSVYDTAGQYLSKPEFGCRGLLKMMNVKLVCTTDDPIDDLRYHRMMDDPDLHMLPSFRPDKIFRINEKDHFENYLGALEEISDSNIHTFDDLLAALENRIRFFHDTGCRLADHGLEQLYPLNFTASDIRTIFNNARAGKSISVAEKEQFTMAVLLEVCKIYNRLGWTQQFHLGALRNNSSRMMQTLGPDTGFDSIGDFSQAKNLSAFLNSLDSTNELAQTILYNLNPRDNEVMAAMAGNFNDGTIPGKIQYGAAWWFLDQKDGIEKQLDALSNVGLLSRFIGMLTDSRSFLSFPRHEYFRRILCNLLGNEIEKGQLPDEPELVGGMIRNICFYNAVRYFSFNELK</sequence>
<evidence type="ECO:0000313" key="8">
    <source>
        <dbReference type="EMBL" id="MCA6078697.1"/>
    </source>
</evidence>
<dbReference type="AlphaFoldDB" id="A0A9X1HY68"/>
<evidence type="ECO:0000256" key="7">
    <source>
        <dbReference type="HAMAP-Rule" id="MF_00675"/>
    </source>
</evidence>
<dbReference type="Gene3D" id="3.20.20.140">
    <property type="entry name" value="Metal-dependent hydrolases"/>
    <property type="match status" value="1"/>
</dbReference>
<comment type="caution">
    <text evidence="8">The sequence shown here is derived from an EMBL/GenBank/DDBJ whole genome shotgun (WGS) entry which is preliminary data.</text>
</comment>
<dbReference type="NCBIfam" id="NF002794">
    <property type="entry name" value="PRK02925.1"/>
    <property type="match status" value="1"/>
</dbReference>
<evidence type="ECO:0000256" key="3">
    <source>
        <dbReference type="ARBA" id="ARBA00008397"/>
    </source>
</evidence>
<dbReference type="EC" id="5.3.1.12" evidence="4 7"/>
<dbReference type="HAMAP" id="MF_00675">
    <property type="entry name" value="UxaC"/>
    <property type="match status" value="1"/>
</dbReference>
<evidence type="ECO:0000256" key="2">
    <source>
        <dbReference type="ARBA" id="ARBA00004892"/>
    </source>
</evidence>
<dbReference type="GO" id="GO:0019698">
    <property type="term" value="P:D-galacturonate catabolic process"/>
    <property type="evidence" value="ECO:0007669"/>
    <property type="project" value="TreeGrafter"/>
</dbReference>
<dbReference type="PANTHER" id="PTHR30068">
    <property type="entry name" value="URONATE ISOMERASE"/>
    <property type="match status" value="1"/>
</dbReference>
<dbReference type="PANTHER" id="PTHR30068:SF4">
    <property type="entry name" value="URONATE ISOMERASE"/>
    <property type="match status" value="1"/>
</dbReference>
<evidence type="ECO:0000256" key="6">
    <source>
        <dbReference type="ARBA" id="ARBA00023235"/>
    </source>
</evidence>
<dbReference type="InterPro" id="IPR003766">
    <property type="entry name" value="Uronate_isomerase"/>
</dbReference>
<dbReference type="GO" id="GO:0008880">
    <property type="term" value="F:glucuronate isomerase activity"/>
    <property type="evidence" value="ECO:0007669"/>
    <property type="project" value="UniProtKB-UniRule"/>
</dbReference>
<dbReference type="GO" id="GO:0042840">
    <property type="term" value="P:D-glucuronate catabolic process"/>
    <property type="evidence" value="ECO:0007669"/>
    <property type="project" value="TreeGrafter"/>
</dbReference>
<protein>
    <recommendedName>
        <fullName evidence="5 7">Uronate isomerase</fullName>
        <ecNumber evidence="4 7">5.3.1.12</ecNumber>
    </recommendedName>
    <alternativeName>
        <fullName evidence="7">Glucuronate isomerase</fullName>
    </alternativeName>
    <alternativeName>
        <fullName evidence="7">Uronic isomerase</fullName>
    </alternativeName>
</protein>
<keyword evidence="9" id="KW-1185">Reference proteome</keyword>
<dbReference type="RefSeq" id="WP_225699550.1">
    <property type="nucleotide sequence ID" value="NZ_JAIXNE010000006.1"/>
</dbReference>
<comment type="catalytic activity">
    <reaction evidence="1 7">
        <text>D-glucuronate = D-fructuronate</text>
        <dbReference type="Rhea" id="RHEA:13049"/>
        <dbReference type="ChEBI" id="CHEBI:58720"/>
        <dbReference type="ChEBI" id="CHEBI:59863"/>
        <dbReference type="EC" id="5.3.1.12"/>
    </reaction>
</comment>
<evidence type="ECO:0000256" key="4">
    <source>
        <dbReference type="ARBA" id="ARBA00012546"/>
    </source>
</evidence>
<dbReference type="Pfam" id="PF02614">
    <property type="entry name" value="UxaC"/>
    <property type="match status" value="1"/>
</dbReference>
<dbReference type="Proteomes" id="UP001139409">
    <property type="component" value="Unassembled WGS sequence"/>
</dbReference>
<gene>
    <name evidence="7 8" type="primary">uxaC</name>
    <name evidence="8" type="ORF">LDX50_27735</name>
</gene>
<comment type="similarity">
    <text evidence="3 7">Belongs to the metallo-dependent hydrolases superfamily. Uronate isomerase family.</text>
</comment>
<dbReference type="EMBL" id="JAIXNE010000006">
    <property type="protein sequence ID" value="MCA6078697.1"/>
    <property type="molecule type" value="Genomic_DNA"/>
</dbReference>
<name>A0A9X1HY68_9BACT</name>
<comment type="catalytic activity">
    <reaction evidence="7">
        <text>aldehydo-D-galacturonate = keto-D-tagaturonate</text>
        <dbReference type="Rhea" id="RHEA:27702"/>
        <dbReference type="ChEBI" id="CHEBI:12952"/>
        <dbReference type="ChEBI" id="CHEBI:17886"/>
    </reaction>
</comment>